<feature type="compositionally biased region" description="Basic and acidic residues" evidence="1">
    <location>
        <begin position="1"/>
        <end position="14"/>
    </location>
</feature>
<keyword evidence="3" id="KW-1185">Reference proteome</keyword>
<evidence type="ECO:0000256" key="1">
    <source>
        <dbReference type="SAM" id="MobiDB-lite"/>
    </source>
</evidence>
<reference evidence="2 3" key="1">
    <citation type="submission" date="2022-07" db="EMBL/GenBank/DDBJ databases">
        <title>Novel species in genus cellulomonas.</title>
        <authorList>
            <person name="Ye L."/>
        </authorList>
    </citation>
    <scope>NUCLEOTIDE SEQUENCE [LARGE SCALE GENOMIC DNA]</scope>
    <source>
        <strain evidence="3">zg-Y338</strain>
    </source>
</reference>
<proteinExistence type="predicted"/>
<dbReference type="RefSeq" id="WP_227570822.1">
    <property type="nucleotide sequence ID" value="NZ_CP101988.1"/>
</dbReference>
<sequence length="177" mass="19040">MTGHDEHEHEHDQASHSSEPLGGVDPAELRAVVDDLAAALRDYVDTAVGVRAEFGAHEADEDPRILALESRVAGLNASLYDLLHERLGLHSDLTGMTWDDEDEAAPHSRTDTFHLGFVVGPPQGTSDLSMDSVLGIVDDAGEEIAQRLIGSGFDVSEWGTSRGVPVVFDLDEEGDDE</sequence>
<accession>A0ABY5L096</accession>
<evidence type="ECO:0000313" key="2">
    <source>
        <dbReference type="EMBL" id="UUI76197.1"/>
    </source>
</evidence>
<feature type="region of interest" description="Disordered" evidence="1">
    <location>
        <begin position="1"/>
        <end position="24"/>
    </location>
</feature>
<evidence type="ECO:0000313" key="3">
    <source>
        <dbReference type="Proteomes" id="UP001316189"/>
    </source>
</evidence>
<dbReference type="Proteomes" id="UP001316189">
    <property type="component" value="Chromosome"/>
</dbReference>
<organism evidence="2 3">
    <name type="scientific">Cellulomonas chengniuliangii</name>
    <dbReference type="NCBI Taxonomy" id="2968084"/>
    <lineage>
        <taxon>Bacteria</taxon>
        <taxon>Bacillati</taxon>
        <taxon>Actinomycetota</taxon>
        <taxon>Actinomycetes</taxon>
        <taxon>Micrococcales</taxon>
        <taxon>Cellulomonadaceae</taxon>
        <taxon>Cellulomonas</taxon>
    </lineage>
</organism>
<gene>
    <name evidence="2" type="ORF">NP064_04655</name>
</gene>
<name>A0ABY5L096_9CELL</name>
<dbReference type="EMBL" id="CP101988">
    <property type="protein sequence ID" value="UUI76197.1"/>
    <property type="molecule type" value="Genomic_DNA"/>
</dbReference>
<protein>
    <submittedName>
        <fullName evidence="2">Uncharacterized protein</fullName>
    </submittedName>
</protein>